<evidence type="ECO:0000313" key="3">
    <source>
        <dbReference type="Proteomes" id="UP000054047"/>
    </source>
</evidence>
<evidence type="ECO:0000259" key="1">
    <source>
        <dbReference type="Pfam" id="PF00078"/>
    </source>
</evidence>
<dbReference type="SUPFAM" id="SSF56672">
    <property type="entry name" value="DNA/RNA polymerases"/>
    <property type="match status" value="1"/>
</dbReference>
<evidence type="ECO:0000313" key="2">
    <source>
        <dbReference type="EMBL" id="KIH68629.1"/>
    </source>
</evidence>
<dbReference type="OrthoDB" id="5853073at2759"/>
<sequence length="116" mass="13483">MPIDETYFERVKHTPCERLKARSEWRALCNFDNESISDLYCRLQRLAKQVVVPFGFTNAPSAFQRLMEKVLGDVLGTEVSVYIDDVLIATDTIERHYEVFEQVLRAFARANLKIKP</sequence>
<dbReference type="InterPro" id="IPR000477">
    <property type="entry name" value="RT_dom"/>
</dbReference>
<feature type="domain" description="Reverse transcriptase" evidence="1">
    <location>
        <begin position="42"/>
        <end position="116"/>
    </location>
</feature>
<protein>
    <recommendedName>
        <fullName evidence="1">Reverse transcriptase domain-containing protein</fullName>
    </recommendedName>
</protein>
<keyword evidence="3" id="KW-1185">Reference proteome</keyword>
<dbReference type="Proteomes" id="UP000054047">
    <property type="component" value="Unassembled WGS sequence"/>
</dbReference>
<dbReference type="EMBL" id="KN726329">
    <property type="protein sequence ID" value="KIH68629.1"/>
    <property type="molecule type" value="Genomic_DNA"/>
</dbReference>
<dbReference type="PANTHER" id="PTHR24559">
    <property type="entry name" value="TRANSPOSON TY3-I GAG-POL POLYPROTEIN"/>
    <property type="match status" value="1"/>
</dbReference>
<dbReference type="PANTHER" id="PTHR24559:SF444">
    <property type="entry name" value="REVERSE TRANSCRIPTASE DOMAIN-CONTAINING PROTEIN"/>
    <property type="match status" value="1"/>
</dbReference>
<gene>
    <name evidence="2" type="ORF">ANCDUO_01035</name>
</gene>
<dbReference type="InterPro" id="IPR053134">
    <property type="entry name" value="RNA-dir_DNA_polymerase"/>
</dbReference>
<organism evidence="2 3">
    <name type="scientific">Ancylostoma duodenale</name>
    <dbReference type="NCBI Taxonomy" id="51022"/>
    <lineage>
        <taxon>Eukaryota</taxon>
        <taxon>Metazoa</taxon>
        <taxon>Ecdysozoa</taxon>
        <taxon>Nematoda</taxon>
        <taxon>Chromadorea</taxon>
        <taxon>Rhabditida</taxon>
        <taxon>Rhabditina</taxon>
        <taxon>Rhabditomorpha</taxon>
        <taxon>Strongyloidea</taxon>
        <taxon>Ancylostomatidae</taxon>
        <taxon>Ancylostomatinae</taxon>
        <taxon>Ancylostoma</taxon>
    </lineage>
</organism>
<dbReference type="InterPro" id="IPR043502">
    <property type="entry name" value="DNA/RNA_pol_sf"/>
</dbReference>
<dbReference type="Gene3D" id="3.30.70.270">
    <property type="match status" value="1"/>
</dbReference>
<dbReference type="AlphaFoldDB" id="A0A0C2HAG5"/>
<proteinExistence type="predicted"/>
<name>A0A0C2HAG5_9BILA</name>
<accession>A0A0C2HAG5</accession>
<dbReference type="InterPro" id="IPR043128">
    <property type="entry name" value="Rev_trsase/Diguanyl_cyclase"/>
</dbReference>
<dbReference type="Pfam" id="PF00078">
    <property type="entry name" value="RVT_1"/>
    <property type="match status" value="1"/>
</dbReference>
<reference evidence="2 3" key="1">
    <citation type="submission" date="2013-12" db="EMBL/GenBank/DDBJ databases">
        <title>Draft genome of the parsitic nematode Ancylostoma duodenale.</title>
        <authorList>
            <person name="Mitreva M."/>
        </authorList>
    </citation>
    <scope>NUCLEOTIDE SEQUENCE [LARGE SCALE GENOMIC DNA]</scope>
    <source>
        <strain evidence="2 3">Zhejiang</strain>
    </source>
</reference>